<dbReference type="InterPro" id="IPR036508">
    <property type="entry name" value="Chitin-bd_dom_sf"/>
</dbReference>
<evidence type="ECO:0000313" key="2">
    <source>
        <dbReference type="EMBL" id="CAF0770363.1"/>
    </source>
</evidence>
<evidence type="ECO:0000313" key="6">
    <source>
        <dbReference type="Proteomes" id="UP000663829"/>
    </source>
</evidence>
<dbReference type="GO" id="GO:0008061">
    <property type="term" value="F:chitin binding"/>
    <property type="evidence" value="ECO:0007669"/>
    <property type="project" value="InterPro"/>
</dbReference>
<dbReference type="Proteomes" id="UP000677228">
    <property type="component" value="Unassembled WGS sequence"/>
</dbReference>
<evidence type="ECO:0000313" key="4">
    <source>
        <dbReference type="EMBL" id="CAF3551245.1"/>
    </source>
</evidence>
<dbReference type="AlphaFoldDB" id="A0A814G3R9"/>
<dbReference type="InterPro" id="IPR002557">
    <property type="entry name" value="Chitin-bd_dom"/>
</dbReference>
<dbReference type="Pfam" id="PF01607">
    <property type="entry name" value="CBM_14"/>
    <property type="match status" value="1"/>
</dbReference>
<evidence type="ECO:0000313" key="3">
    <source>
        <dbReference type="EMBL" id="CAF0988731.1"/>
    </source>
</evidence>
<dbReference type="GO" id="GO:0005576">
    <property type="term" value="C:extracellular region"/>
    <property type="evidence" value="ECO:0007669"/>
    <property type="project" value="InterPro"/>
</dbReference>
<dbReference type="EMBL" id="CAJOBA010000708">
    <property type="protein sequence ID" value="CAF3551245.1"/>
    <property type="molecule type" value="Genomic_DNA"/>
</dbReference>
<dbReference type="Proteomes" id="UP000663829">
    <property type="component" value="Unassembled WGS sequence"/>
</dbReference>
<dbReference type="Proteomes" id="UP000681722">
    <property type="component" value="Unassembled WGS sequence"/>
</dbReference>
<dbReference type="EMBL" id="CAJNOK010000707">
    <property type="protein sequence ID" value="CAF0770363.1"/>
    <property type="molecule type" value="Genomic_DNA"/>
</dbReference>
<protein>
    <recommendedName>
        <fullName evidence="1">Chitin-binding type-2 domain-containing protein</fullName>
    </recommendedName>
</protein>
<sequence length="326" mass="36524">MDGLYSNDQDKHSFYSCSNGIAYLIQCQSNLIFNQNILACDWDNGGDNDKHCLDSNLIKFENASTYAKIPNGYHGLKWTNVYVLDTQIYPQWSESGFYSALESGTWVAFNLNGERMTISIDAPYKFSIKSFVVSSAWNDNVMLSLVSQRASTYYREASFKIEKNYSTLIELNWIDIDTITFFATTNDSRNGEVFVIDDLCLDLTTTATSTSVTTGIIHQCPSNEVLYQNHCYYLDGIGGQCAYGYSLGSETVLSRIADLFIGLNYRTAISDNCCVVTSEKYLNFGIAKLHQCNKRGPFTTVPVLNGGGCTNYTNKHPKQLTFCVSH</sequence>
<accession>A0A814G3R9</accession>
<dbReference type="OrthoDB" id="10037117at2759"/>
<organism evidence="3 6">
    <name type="scientific">Didymodactylos carnosus</name>
    <dbReference type="NCBI Taxonomy" id="1234261"/>
    <lineage>
        <taxon>Eukaryota</taxon>
        <taxon>Metazoa</taxon>
        <taxon>Spiralia</taxon>
        <taxon>Gnathifera</taxon>
        <taxon>Rotifera</taxon>
        <taxon>Eurotatoria</taxon>
        <taxon>Bdelloidea</taxon>
        <taxon>Philodinida</taxon>
        <taxon>Philodinidae</taxon>
        <taxon>Didymodactylos</taxon>
    </lineage>
</organism>
<evidence type="ECO:0000313" key="5">
    <source>
        <dbReference type="EMBL" id="CAF3760867.1"/>
    </source>
</evidence>
<dbReference type="SUPFAM" id="SSF57625">
    <property type="entry name" value="Invertebrate chitin-binding proteins"/>
    <property type="match status" value="1"/>
</dbReference>
<dbReference type="PROSITE" id="PS50940">
    <property type="entry name" value="CHIT_BIND_II"/>
    <property type="match status" value="1"/>
</dbReference>
<proteinExistence type="predicted"/>
<name>A0A814G3R9_9BILA</name>
<dbReference type="EMBL" id="CAJOBC010002975">
    <property type="protein sequence ID" value="CAF3760867.1"/>
    <property type="molecule type" value="Genomic_DNA"/>
</dbReference>
<evidence type="ECO:0000259" key="1">
    <source>
        <dbReference type="PROSITE" id="PS50940"/>
    </source>
</evidence>
<comment type="caution">
    <text evidence="3">The sequence shown here is derived from an EMBL/GenBank/DDBJ whole genome shotgun (WGS) entry which is preliminary data.</text>
</comment>
<gene>
    <name evidence="3" type="ORF">GPM918_LOCUS13139</name>
    <name evidence="2" type="ORF">OVA965_LOCUS3052</name>
    <name evidence="5" type="ORF">SRO942_LOCUS13139</name>
    <name evidence="4" type="ORF">TMI583_LOCUS3053</name>
</gene>
<feature type="domain" description="Chitin-binding type-2" evidence="1">
    <location>
        <begin position="1"/>
        <end position="54"/>
    </location>
</feature>
<dbReference type="EMBL" id="CAJNOQ010002975">
    <property type="protein sequence ID" value="CAF0988731.1"/>
    <property type="molecule type" value="Genomic_DNA"/>
</dbReference>
<keyword evidence="6" id="KW-1185">Reference proteome</keyword>
<dbReference type="SMART" id="SM00494">
    <property type="entry name" value="ChtBD2"/>
    <property type="match status" value="1"/>
</dbReference>
<dbReference type="Gene3D" id="2.170.140.10">
    <property type="entry name" value="Chitin binding domain"/>
    <property type="match status" value="1"/>
</dbReference>
<reference evidence="3" key="1">
    <citation type="submission" date="2021-02" db="EMBL/GenBank/DDBJ databases">
        <authorList>
            <person name="Nowell W R."/>
        </authorList>
    </citation>
    <scope>NUCLEOTIDE SEQUENCE</scope>
</reference>
<dbReference type="Proteomes" id="UP000682733">
    <property type="component" value="Unassembled WGS sequence"/>
</dbReference>